<feature type="non-terminal residue" evidence="1">
    <location>
        <position position="101"/>
    </location>
</feature>
<dbReference type="Proteomes" id="UP000789570">
    <property type="component" value="Unassembled WGS sequence"/>
</dbReference>
<dbReference type="AlphaFoldDB" id="A0A9N8VDU1"/>
<dbReference type="EMBL" id="CAJVPQ010000107">
    <property type="protein sequence ID" value="CAG8446363.1"/>
    <property type="molecule type" value="Genomic_DNA"/>
</dbReference>
<sequence length="101" mass="11873">ASKILAGLPVILDLRYRSTVEKISLVKSLLKQAAFPEQAISHLWKVQENINYDNIHEHQIVTNTLERRRDFPELYHTKFFSVTYLMSYFQDLQGVHVSNLR</sequence>
<comment type="caution">
    <text evidence="1">The sequence shown here is derived from an EMBL/GenBank/DDBJ whole genome shotgun (WGS) entry which is preliminary data.</text>
</comment>
<accession>A0A9N8VDU1</accession>
<gene>
    <name evidence="1" type="ORF">FCALED_LOCUS925</name>
</gene>
<organism evidence="1 2">
    <name type="scientific">Funneliformis caledonium</name>
    <dbReference type="NCBI Taxonomy" id="1117310"/>
    <lineage>
        <taxon>Eukaryota</taxon>
        <taxon>Fungi</taxon>
        <taxon>Fungi incertae sedis</taxon>
        <taxon>Mucoromycota</taxon>
        <taxon>Glomeromycotina</taxon>
        <taxon>Glomeromycetes</taxon>
        <taxon>Glomerales</taxon>
        <taxon>Glomeraceae</taxon>
        <taxon>Funneliformis</taxon>
    </lineage>
</organism>
<evidence type="ECO:0000313" key="2">
    <source>
        <dbReference type="Proteomes" id="UP000789570"/>
    </source>
</evidence>
<name>A0A9N8VDU1_9GLOM</name>
<reference evidence="1" key="1">
    <citation type="submission" date="2021-06" db="EMBL/GenBank/DDBJ databases">
        <authorList>
            <person name="Kallberg Y."/>
            <person name="Tangrot J."/>
            <person name="Rosling A."/>
        </authorList>
    </citation>
    <scope>NUCLEOTIDE SEQUENCE</scope>
    <source>
        <strain evidence="1">UK204</strain>
    </source>
</reference>
<keyword evidence="2" id="KW-1185">Reference proteome</keyword>
<evidence type="ECO:0000313" key="1">
    <source>
        <dbReference type="EMBL" id="CAG8446363.1"/>
    </source>
</evidence>
<proteinExistence type="predicted"/>
<protein>
    <submittedName>
        <fullName evidence="1">9921_t:CDS:1</fullName>
    </submittedName>
</protein>